<dbReference type="GO" id="GO:0005886">
    <property type="term" value="C:plasma membrane"/>
    <property type="evidence" value="ECO:0007669"/>
    <property type="project" value="UniProtKB-SubCell"/>
</dbReference>
<dbReference type="GO" id="GO:0006935">
    <property type="term" value="P:chemotaxis"/>
    <property type="evidence" value="ECO:0007669"/>
    <property type="project" value="UniProtKB-KW"/>
</dbReference>
<dbReference type="InterPro" id="IPR005503">
    <property type="entry name" value="FliL"/>
</dbReference>
<evidence type="ECO:0000256" key="2">
    <source>
        <dbReference type="ARBA" id="ARBA00004162"/>
    </source>
</evidence>
<comment type="similarity">
    <text evidence="3 10">Belongs to the FliL family.</text>
</comment>
<dbReference type="Proteomes" id="UP001165667">
    <property type="component" value="Unassembled WGS sequence"/>
</dbReference>
<evidence type="ECO:0000256" key="9">
    <source>
        <dbReference type="ARBA" id="ARBA00023136"/>
    </source>
</evidence>
<gene>
    <name evidence="11" type="ORF">M8523_25710</name>
</gene>
<keyword evidence="11" id="KW-0969">Cilium</keyword>
<dbReference type="EMBL" id="JAMOIM010000025">
    <property type="protein sequence ID" value="MCW6511384.1"/>
    <property type="molecule type" value="Genomic_DNA"/>
</dbReference>
<evidence type="ECO:0000256" key="8">
    <source>
        <dbReference type="ARBA" id="ARBA00022989"/>
    </source>
</evidence>
<keyword evidence="11" id="KW-0966">Cell projection</keyword>
<dbReference type="AlphaFoldDB" id="A0AA41YZF1"/>
<keyword evidence="8 10" id="KW-1133">Transmembrane helix</keyword>
<comment type="caution">
    <text evidence="11">The sequence shown here is derived from an EMBL/GenBank/DDBJ whole genome shotgun (WGS) entry which is preliminary data.</text>
</comment>
<name>A0AA41YZF1_9HYPH</name>
<reference evidence="11" key="1">
    <citation type="submission" date="2022-05" db="EMBL/GenBank/DDBJ databases">
        <authorList>
            <person name="Pankratov T."/>
        </authorList>
    </citation>
    <scope>NUCLEOTIDE SEQUENCE</scope>
    <source>
        <strain evidence="11">BP6-180914</strain>
    </source>
</reference>
<keyword evidence="12" id="KW-1185">Reference proteome</keyword>
<keyword evidence="7 10" id="KW-0283">Flagellar rotation</keyword>
<evidence type="ECO:0000256" key="5">
    <source>
        <dbReference type="ARBA" id="ARBA00022500"/>
    </source>
</evidence>
<evidence type="ECO:0000256" key="3">
    <source>
        <dbReference type="ARBA" id="ARBA00008281"/>
    </source>
</evidence>
<evidence type="ECO:0000256" key="1">
    <source>
        <dbReference type="ARBA" id="ARBA00002254"/>
    </source>
</evidence>
<keyword evidence="11" id="KW-0282">Flagellum</keyword>
<comment type="subcellular location">
    <subcellularLocation>
        <location evidence="10">Cell inner membrane</location>
    </subcellularLocation>
    <subcellularLocation>
        <location evidence="2">Cell membrane</location>
        <topology evidence="2">Single-pass membrane protein</topology>
    </subcellularLocation>
</comment>
<sequence length="159" mass="16636">MAEQDPKPKKAKGGSALGVIVPVLVLTLVAGGGGFVVGKQIIAKAKASVAGVGKPADAAPPVPIAVKELIPIVANLLTPEGSWVRLQTAIVYEKADAPQIDILSAKIADDMLAYLRTLTLTQLQGASGLQHLREDLSERAAVRSDGHVKEVMIEMMVIQ</sequence>
<evidence type="ECO:0000313" key="12">
    <source>
        <dbReference type="Proteomes" id="UP001165667"/>
    </source>
</evidence>
<dbReference type="GO" id="GO:0071973">
    <property type="term" value="P:bacterial-type flagellum-dependent cell motility"/>
    <property type="evidence" value="ECO:0007669"/>
    <property type="project" value="InterPro"/>
</dbReference>
<keyword evidence="10" id="KW-0997">Cell inner membrane</keyword>
<evidence type="ECO:0000256" key="7">
    <source>
        <dbReference type="ARBA" id="ARBA00022779"/>
    </source>
</evidence>
<protein>
    <recommendedName>
        <fullName evidence="10">Flagellar protein FliL</fullName>
    </recommendedName>
</protein>
<dbReference type="RefSeq" id="WP_282587761.1">
    <property type="nucleotide sequence ID" value="NZ_JAMOIM010000025.1"/>
</dbReference>
<keyword evidence="5 10" id="KW-0145">Chemotaxis</keyword>
<keyword evidence="9 10" id="KW-0472">Membrane</keyword>
<keyword evidence="6 10" id="KW-0812">Transmembrane</keyword>
<dbReference type="Pfam" id="PF03748">
    <property type="entry name" value="FliL"/>
    <property type="match status" value="1"/>
</dbReference>
<evidence type="ECO:0000256" key="4">
    <source>
        <dbReference type="ARBA" id="ARBA00022475"/>
    </source>
</evidence>
<dbReference type="GO" id="GO:0009425">
    <property type="term" value="C:bacterial-type flagellum basal body"/>
    <property type="evidence" value="ECO:0007669"/>
    <property type="project" value="InterPro"/>
</dbReference>
<evidence type="ECO:0000313" key="11">
    <source>
        <dbReference type="EMBL" id="MCW6511384.1"/>
    </source>
</evidence>
<keyword evidence="4" id="KW-1003">Cell membrane</keyword>
<feature type="transmembrane region" description="Helical" evidence="10">
    <location>
        <begin position="16"/>
        <end position="37"/>
    </location>
</feature>
<proteinExistence type="inferred from homology"/>
<organism evidence="11 12">
    <name type="scientific">Lichenifustis flavocetrariae</name>
    <dbReference type="NCBI Taxonomy" id="2949735"/>
    <lineage>
        <taxon>Bacteria</taxon>
        <taxon>Pseudomonadati</taxon>
        <taxon>Pseudomonadota</taxon>
        <taxon>Alphaproteobacteria</taxon>
        <taxon>Hyphomicrobiales</taxon>
        <taxon>Lichenihabitantaceae</taxon>
        <taxon>Lichenifustis</taxon>
    </lineage>
</organism>
<comment type="function">
    <text evidence="1 10">Controls the rotational direction of flagella during chemotaxis.</text>
</comment>
<evidence type="ECO:0000256" key="10">
    <source>
        <dbReference type="RuleBase" id="RU364125"/>
    </source>
</evidence>
<evidence type="ECO:0000256" key="6">
    <source>
        <dbReference type="ARBA" id="ARBA00022692"/>
    </source>
</evidence>
<accession>A0AA41YZF1</accession>